<protein>
    <submittedName>
        <fullName evidence="3">Uncharacterized protein</fullName>
    </submittedName>
</protein>
<evidence type="ECO:0000313" key="3">
    <source>
        <dbReference type="EMBL" id="REC72903.1"/>
    </source>
</evidence>
<dbReference type="EMBL" id="QNUH01000031">
    <property type="protein sequence ID" value="REC72903.1"/>
    <property type="molecule type" value="Genomic_DNA"/>
</dbReference>
<dbReference type="Proteomes" id="UP000257030">
    <property type="component" value="Unassembled WGS sequence"/>
</dbReference>
<dbReference type="RefSeq" id="WP_116014906.1">
    <property type="nucleotide sequence ID" value="NZ_QNUH01000031.1"/>
</dbReference>
<dbReference type="AlphaFoldDB" id="A0A3D9D4G0"/>
<evidence type="ECO:0000313" key="4">
    <source>
        <dbReference type="Proteomes" id="UP000257030"/>
    </source>
</evidence>
<comment type="caution">
    <text evidence="3">The sequence shown here is derived from an EMBL/GenBank/DDBJ whole genome shotgun (WGS) entry which is preliminary data.</text>
</comment>
<keyword evidence="4" id="KW-1185">Reference proteome</keyword>
<sequence length="75" mass="9233">MKYILELVLSAIIIFFVWNILKRMFFKTFYSYRFDNNKNNNRQQDLNSSNKNKQNLNWDAETVDYEEVKESNNKR</sequence>
<feature type="compositionally biased region" description="Basic and acidic residues" evidence="1">
    <location>
        <begin position="66"/>
        <end position="75"/>
    </location>
</feature>
<accession>A0A3D9D4G0</accession>
<reference evidence="3 4" key="1">
    <citation type="journal article" date="2010" name="Syst. Appl. Microbiol.">
        <title>Four new species of Chryseobacterium from the rhizosphere of coastal sand dune plants, Chryseobacterium elymi sp. nov., Chryseobacterium hagamense sp. nov., Chryseobacterium lathyri sp. nov. and Chryseobacterium rhizosphaerae sp. nov.</title>
        <authorList>
            <person name="Cho S.H."/>
            <person name="Lee K.S."/>
            <person name="Shin D.S."/>
            <person name="Han J.H."/>
            <person name="Park K.S."/>
            <person name="Lee C.H."/>
            <person name="Park K.H."/>
            <person name="Kim S.B."/>
        </authorList>
    </citation>
    <scope>NUCLEOTIDE SEQUENCE [LARGE SCALE GENOMIC DNA]</scope>
    <source>
        <strain evidence="3 4">KCTC 22547</strain>
    </source>
</reference>
<keyword evidence="2" id="KW-1133">Transmembrane helix</keyword>
<feature type="region of interest" description="Disordered" evidence="1">
    <location>
        <begin position="40"/>
        <end position="75"/>
    </location>
</feature>
<name>A0A3D9D4G0_9FLAO</name>
<evidence type="ECO:0000256" key="1">
    <source>
        <dbReference type="SAM" id="MobiDB-lite"/>
    </source>
</evidence>
<organism evidence="3 4">
    <name type="scientific">Chryseobacterium elymi</name>
    <dbReference type="NCBI Taxonomy" id="395936"/>
    <lineage>
        <taxon>Bacteria</taxon>
        <taxon>Pseudomonadati</taxon>
        <taxon>Bacteroidota</taxon>
        <taxon>Flavobacteriia</taxon>
        <taxon>Flavobacteriales</taxon>
        <taxon>Weeksellaceae</taxon>
        <taxon>Chryseobacterium group</taxon>
        <taxon>Chryseobacterium</taxon>
    </lineage>
</organism>
<proteinExistence type="predicted"/>
<feature type="compositionally biased region" description="Low complexity" evidence="1">
    <location>
        <begin position="40"/>
        <end position="57"/>
    </location>
</feature>
<dbReference type="OrthoDB" id="1265145at2"/>
<keyword evidence="2" id="KW-0472">Membrane</keyword>
<feature type="transmembrane region" description="Helical" evidence="2">
    <location>
        <begin position="7"/>
        <end position="26"/>
    </location>
</feature>
<keyword evidence="2" id="KW-0812">Transmembrane</keyword>
<evidence type="ECO:0000256" key="2">
    <source>
        <dbReference type="SAM" id="Phobius"/>
    </source>
</evidence>
<gene>
    <name evidence="3" type="ORF">DRF60_19865</name>
</gene>